<reference evidence="2 3" key="1">
    <citation type="submission" date="2015-08" db="EMBL/GenBank/DDBJ databases">
        <title>Next Generation Sequencing and Analysis of the Genome of Puccinia sorghi L Schw, the Causal Agent of Maize Common Rust.</title>
        <authorList>
            <person name="Rochi L."/>
            <person name="Burguener G."/>
            <person name="Darino M."/>
            <person name="Turjanski A."/>
            <person name="Kreff E."/>
            <person name="Dieguez M.J."/>
            <person name="Sacco F."/>
        </authorList>
    </citation>
    <scope>NUCLEOTIDE SEQUENCE [LARGE SCALE GENOMIC DNA]</scope>
    <source>
        <strain evidence="2 3">RO10H11247</strain>
    </source>
</reference>
<evidence type="ECO:0000313" key="2">
    <source>
        <dbReference type="EMBL" id="KNZ44120.1"/>
    </source>
</evidence>
<dbReference type="AlphaFoldDB" id="A0A0L6U8J5"/>
<sequence>MKNKGKKDEGFKQNFTSNAALCTSFYKSCKNDESLLLVPRLVHQQKLILFGHINYMTSDQHMGNSTVLYCIVETDGNVQRRTVYQVKLRFGLRSSKSKTWHLPIKQNITLKLGLIYEPRWCHGATWELPQGCFGIKKKTLVVVDLRKKVRNYMLVLFMRFLMTLLLSLNDLYYNIAGTQPAEFALVFKTVGL</sequence>
<protein>
    <submittedName>
        <fullName evidence="2">Uncharacterized protein</fullName>
    </submittedName>
</protein>
<dbReference type="Proteomes" id="UP000037035">
    <property type="component" value="Unassembled WGS sequence"/>
</dbReference>
<dbReference type="VEuPathDB" id="FungiDB:VP01_94g7"/>
<feature type="transmembrane region" description="Helical" evidence="1">
    <location>
        <begin position="152"/>
        <end position="173"/>
    </location>
</feature>
<accession>A0A0L6U8J5</accession>
<gene>
    <name evidence="2" type="ORF">VP01_94g7</name>
</gene>
<dbReference type="EMBL" id="LAVV01015160">
    <property type="protein sequence ID" value="KNZ44120.1"/>
    <property type="molecule type" value="Genomic_DNA"/>
</dbReference>
<evidence type="ECO:0000313" key="3">
    <source>
        <dbReference type="Proteomes" id="UP000037035"/>
    </source>
</evidence>
<organism evidence="2 3">
    <name type="scientific">Puccinia sorghi</name>
    <dbReference type="NCBI Taxonomy" id="27349"/>
    <lineage>
        <taxon>Eukaryota</taxon>
        <taxon>Fungi</taxon>
        <taxon>Dikarya</taxon>
        <taxon>Basidiomycota</taxon>
        <taxon>Pucciniomycotina</taxon>
        <taxon>Pucciniomycetes</taxon>
        <taxon>Pucciniales</taxon>
        <taxon>Pucciniaceae</taxon>
        <taxon>Puccinia</taxon>
    </lineage>
</organism>
<dbReference type="OrthoDB" id="2516253at2759"/>
<keyword evidence="1" id="KW-1133">Transmembrane helix</keyword>
<proteinExistence type="predicted"/>
<comment type="caution">
    <text evidence="2">The sequence shown here is derived from an EMBL/GenBank/DDBJ whole genome shotgun (WGS) entry which is preliminary data.</text>
</comment>
<name>A0A0L6U8J5_9BASI</name>
<keyword evidence="1" id="KW-0812">Transmembrane</keyword>
<keyword evidence="1" id="KW-0472">Membrane</keyword>
<evidence type="ECO:0000256" key="1">
    <source>
        <dbReference type="SAM" id="Phobius"/>
    </source>
</evidence>
<keyword evidence="3" id="KW-1185">Reference proteome</keyword>